<proteinExistence type="predicted"/>
<reference evidence="2" key="2">
    <citation type="journal article" date="2015" name="Data Brief">
        <title>Shoot transcriptome of the giant reed, Arundo donax.</title>
        <authorList>
            <person name="Barrero R.A."/>
            <person name="Guerrero F.D."/>
            <person name="Moolhuijzen P."/>
            <person name="Goolsby J.A."/>
            <person name="Tidwell J."/>
            <person name="Bellgard S.E."/>
            <person name="Bellgard M.I."/>
        </authorList>
    </citation>
    <scope>NUCLEOTIDE SEQUENCE</scope>
    <source>
        <tissue evidence="2">Shoot tissue taken approximately 20 cm above the soil surface</tissue>
    </source>
</reference>
<dbReference type="AlphaFoldDB" id="A0A0A8Y9P0"/>
<accession>A0A0A8Y9P0</accession>
<name>A0A0A8Y9P0_ARUDO</name>
<dbReference type="EMBL" id="GBRH01275832">
    <property type="protein sequence ID" value="JAD22063.1"/>
    <property type="molecule type" value="Transcribed_RNA"/>
</dbReference>
<reference evidence="2" key="1">
    <citation type="submission" date="2014-09" db="EMBL/GenBank/DDBJ databases">
        <authorList>
            <person name="Magalhaes I.L.F."/>
            <person name="Oliveira U."/>
            <person name="Santos F.R."/>
            <person name="Vidigal T.H.D.A."/>
            <person name="Brescovit A.D."/>
            <person name="Santos A.J."/>
        </authorList>
    </citation>
    <scope>NUCLEOTIDE SEQUENCE</scope>
    <source>
        <tissue evidence="2">Shoot tissue taken approximately 20 cm above the soil surface</tissue>
    </source>
</reference>
<evidence type="ECO:0000256" key="1">
    <source>
        <dbReference type="SAM" id="MobiDB-lite"/>
    </source>
</evidence>
<organism evidence="2">
    <name type="scientific">Arundo donax</name>
    <name type="common">Giant reed</name>
    <name type="synonym">Donax arundinaceus</name>
    <dbReference type="NCBI Taxonomy" id="35708"/>
    <lineage>
        <taxon>Eukaryota</taxon>
        <taxon>Viridiplantae</taxon>
        <taxon>Streptophyta</taxon>
        <taxon>Embryophyta</taxon>
        <taxon>Tracheophyta</taxon>
        <taxon>Spermatophyta</taxon>
        <taxon>Magnoliopsida</taxon>
        <taxon>Liliopsida</taxon>
        <taxon>Poales</taxon>
        <taxon>Poaceae</taxon>
        <taxon>PACMAD clade</taxon>
        <taxon>Arundinoideae</taxon>
        <taxon>Arundineae</taxon>
        <taxon>Arundo</taxon>
    </lineage>
</organism>
<feature type="region of interest" description="Disordered" evidence="1">
    <location>
        <begin position="1"/>
        <end position="32"/>
    </location>
</feature>
<evidence type="ECO:0000313" key="2">
    <source>
        <dbReference type="EMBL" id="JAD22063.1"/>
    </source>
</evidence>
<protein>
    <submittedName>
        <fullName evidence="2">Uncharacterized protein</fullName>
    </submittedName>
</protein>
<sequence length="32" mass="3489">MFGEIPCASISARTPTIRPNSPEFLTAPSRQL</sequence>